<dbReference type="RefSeq" id="WP_094365478.1">
    <property type="nucleotide sequence ID" value="NZ_NMVQ01000047.1"/>
</dbReference>
<dbReference type="GO" id="GO:0016702">
    <property type="term" value="F:oxidoreductase activity, acting on single donors with incorporation of molecular oxygen, incorporation of two atoms of oxygen"/>
    <property type="evidence" value="ECO:0007669"/>
    <property type="project" value="UniProtKB-ARBA"/>
</dbReference>
<name>A0A255GM04_9ACTN</name>
<dbReference type="Pfam" id="PF02900">
    <property type="entry name" value="LigB"/>
    <property type="match status" value="1"/>
</dbReference>
<dbReference type="InterPro" id="IPR004183">
    <property type="entry name" value="Xdiol_dOase_suB"/>
</dbReference>
<sequence length="282" mass="30189">MAELVTGLSASHAPMMSADPGSAPPEMAERFFGAIDRLTAAVRDADAQALVMVSGEHFSNFFLDNLPQISIGLGESHLGPVEKWLGIDRVEVPGQPALAEHLLAGTIARGHLPGLSHRLVVDHGFMTVYDRLSPAKDLPLVPIIVNCTTPPLMTLRHAWNFGVSLGEAIRDFDGLQRVALCGAGGLSHFVGEPRVGDIEEDFDRWFLRMLEAGCPDELLDLGNEELAEAGNGTGEVRAWVMVAGAMAGSRTTALNYEPIYEWINGMGAVLHEPVTGSTGQES</sequence>
<organism evidence="2 3">
    <name type="scientific">Enemella dayhoffiae</name>
    <dbReference type="NCBI Taxonomy" id="2016507"/>
    <lineage>
        <taxon>Bacteria</taxon>
        <taxon>Bacillati</taxon>
        <taxon>Actinomycetota</taxon>
        <taxon>Actinomycetes</taxon>
        <taxon>Propionibacteriales</taxon>
        <taxon>Propionibacteriaceae</taxon>
        <taxon>Enemella</taxon>
    </lineage>
</organism>
<accession>A0A255GM04</accession>
<reference evidence="2 3" key="1">
    <citation type="submission" date="2017-07" db="EMBL/GenBank/DDBJ databases">
        <title>Draft whole genome sequences of clinical Proprionibacteriaceae strains.</title>
        <authorList>
            <person name="Bernier A.-M."/>
            <person name="Bernard K."/>
            <person name="Domingo M.-C."/>
        </authorList>
    </citation>
    <scope>NUCLEOTIDE SEQUENCE [LARGE SCALE GENOMIC DNA]</scope>
    <source>
        <strain evidence="2 3">NML 130396</strain>
    </source>
</reference>
<gene>
    <name evidence="2" type="ORF">CGZ93_17675</name>
</gene>
<keyword evidence="3" id="KW-1185">Reference proteome</keyword>
<proteinExistence type="predicted"/>
<dbReference type="SUPFAM" id="SSF53213">
    <property type="entry name" value="LigB-like"/>
    <property type="match status" value="1"/>
</dbReference>
<evidence type="ECO:0000313" key="2">
    <source>
        <dbReference type="EMBL" id="OYO16591.1"/>
    </source>
</evidence>
<dbReference type="EMBL" id="NMVQ01000047">
    <property type="protein sequence ID" value="OYO16591.1"/>
    <property type="molecule type" value="Genomic_DNA"/>
</dbReference>
<protein>
    <recommendedName>
        <fullName evidence="1">Extradiol ring-cleavage dioxygenase class III enzyme subunit B domain-containing protein</fullName>
    </recommendedName>
</protein>
<dbReference type="Gene3D" id="3.40.830.10">
    <property type="entry name" value="LigB-like"/>
    <property type="match status" value="1"/>
</dbReference>
<dbReference type="CDD" id="cd07359">
    <property type="entry name" value="PCA_45_Doxase_B_like"/>
    <property type="match status" value="1"/>
</dbReference>
<dbReference type="GO" id="GO:0008198">
    <property type="term" value="F:ferrous iron binding"/>
    <property type="evidence" value="ECO:0007669"/>
    <property type="project" value="InterPro"/>
</dbReference>
<feature type="domain" description="Extradiol ring-cleavage dioxygenase class III enzyme subunit B" evidence="1">
    <location>
        <begin position="10"/>
        <end position="265"/>
    </location>
</feature>
<dbReference type="OrthoDB" id="8673673at2"/>
<comment type="caution">
    <text evidence="2">The sequence shown here is derived from an EMBL/GenBank/DDBJ whole genome shotgun (WGS) entry which is preliminary data.</text>
</comment>
<dbReference type="Proteomes" id="UP000216311">
    <property type="component" value="Unassembled WGS sequence"/>
</dbReference>
<evidence type="ECO:0000259" key="1">
    <source>
        <dbReference type="Pfam" id="PF02900"/>
    </source>
</evidence>
<evidence type="ECO:0000313" key="3">
    <source>
        <dbReference type="Proteomes" id="UP000216311"/>
    </source>
</evidence>
<dbReference type="AlphaFoldDB" id="A0A255GM04"/>